<evidence type="ECO:0000313" key="4">
    <source>
        <dbReference type="Proteomes" id="UP000229574"/>
    </source>
</evidence>
<dbReference type="Gene3D" id="3.40.50.300">
    <property type="entry name" value="P-loop containing nucleotide triphosphate hydrolases"/>
    <property type="match status" value="1"/>
</dbReference>
<dbReference type="Pfam" id="PF13173">
    <property type="entry name" value="AAA_14"/>
    <property type="match status" value="1"/>
</dbReference>
<dbReference type="PANTHER" id="PTHR33295">
    <property type="entry name" value="ATPASE"/>
    <property type="match status" value="1"/>
</dbReference>
<dbReference type="PANTHER" id="PTHR33295:SF8">
    <property type="entry name" value="AAA+ ATPASE DOMAIN-CONTAINING PROTEIN"/>
    <property type="match status" value="1"/>
</dbReference>
<sequence>MTHYLDSLNFQNLHWGGALYSTPPFTRQLLGELQKDLDTPMISLLTGPRRTGKSIILKQLLNFLLQNQKVSPRQILFYEFSPHAPEDTVWQVYDNFVKNITNSHLPVYLFFDEIQYIENYEAIIKLIYDQRPNTKIFLTGSLSLSYKQKMSESLAGRFFTYRLSPLSFSEYLSLHLPDLIPSFQALQIELDPYKRQHLISLLNPHFSHFLRSGRYPEPLYNQLDISQTQSYLTNIVSQSLNQDAFNYFEIHKPQLMQSLFAYLQQNSGHEISLTKMSNLVDTTLPTISTYLDILEIMDLIYPLYNSTNPLFHHNRMRKIYVNSAFQLLSNSTEPNTAIGYATESYVYERLRAQTPLITYYRSRNKEIDFVLPEKQTGFEVKNHSIDLYHNPNPKLAVTLLTPHTNPSLLTL</sequence>
<feature type="domain" description="DUF4143" evidence="2">
    <location>
        <begin position="242"/>
        <end position="381"/>
    </location>
</feature>
<dbReference type="InterPro" id="IPR025420">
    <property type="entry name" value="DUF4143"/>
</dbReference>
<proteinExistence type="predicted"/>
<organism evidence="3 4">
    <name type="scientific">Candidatus Collierbacteria bacterium CG09_land_8_20_14_0_10_46_12</name>
    <dbReference type="NCBI Taxonomy" id="1974533"/>
    <lineage>
        <taxon>Bacteria</taxon>
        <taxon>Candidatus Collieribacteriota</taxon>
    </lineage>
</organism>
<accession>A0A2H0WZ40</accession>
<dbReference type="InterPro" id="IPR041682">
    <property type="entry name" value="AAA_14"/>
</dbReference>
<dbReference type="Proteomes" id="UP000229574">
    <property type="component" value="Unassembled WGS sequence"/>
</dbReference>
<feature type="domain" description="AAA" evidence="1">
    <location>
        <begin position="42"/>
        <end position="172"/>
    </location>
</feature>
<gene>
    <name evidence="3" type="ORF">COT54_02290</name>
</gene>
<evidence type="ECO:0000313" key="3">
    <source>
        <dbReference type="EMBL" id="PIS17885.1"/>
    </source>
</evidence>
<reference evidence="4" key="1">
    <citation type="submission" date="2017-09" db="EMBL/GenBank/DDBJ databases">
        <title>Depth-based differentiation of microbial function through sediment-hosted aquifers and enrichment of novel symbionts in the deep terrestrial subsurface.</title>
        <authorList>
            <person name="Probst A.J."/>
            <person name="Ladd B."/>
            <person name="Jarett J.K."/>
            <person name="Geller-Mcgrath D.E."/>
            <person name="Sieber C.M.K."/>
            <person name="Emerson J.B."/>
            <person name="Anantharaman K."/>
            <person name="Thomas B.C."/>
            <person name="Malmstrom R."/>
            <person name="Stieglmeier M."/>
            <person name="Klingl A."/>
            <person name="Woyke T."/>
            <person name="Ryan C.M."/>
            <person name="Banfield J.F."/>
        </authorList>
    </citation>
    <scope>NUCLEOTIDE SEQUENCE [LARGE SCALE GENOMIC DNA]</scope>
</reference>
<name>A0A2H0WZ40_9BACT</name>
<dbReference type="Pfam" id="PF13635">
    <property type="entry name" value="DUF4143"/>
    <property type="match status" value="1"/>
</dbReference>
<dbReference type="InterPro" id="IPR027417">
    <property type="entry name" value="P-loop_NTPase"/>
</dbReference>
<dbReference type="AlphaFoldDB" id="A0A2H0WZ40"/>
<evidence type="ECO:0000259" key="1">
    <source>
        <dbReference type="Pfam" id="PF13173"/>
    </source>
</evidence>
<dbReference type="EMBL" id="PEYY01000090">
    <property type="protein sequence ID" value="PIS17885.1"/>
    <property type="molecule type" value="Genomic_DNA"/>
</dbReference>
<comment type="caution">
    <text evidence="3">The sequence shown here is derived from an EMBL/GenBank/DDBJ whole genome shotgun (WGS) entry which is preliminary data.</text>
</comment>
<evidence type="ECO:0000259" key="2">
    <source>
        <dbReference type="Pfam" id="PF13635"/>
    </source>
</evidence>
<protein>
    <submittedName>
        <fullName evidence="3">Uncharacterized protein</fullName>
    </submittedName>
</protein>
<dbReference type="SUPFAM" id="SSF52540">
    <property type="entry name" value="P-loop containing nucleoside triphosphate hydrolases"/>
    <property type="match status" value="1"/>
</dbReference>